<dbReference type="InterPro" id="IPR029147">
    <property type="entry name" value="CFAP77"/>
</dbReference>
<gene>
    <name evidence="1" type="ORF">WMSIL1_LOCUS12731</name>
</gene>
<proteinExistence type="predicted"/>
<organism evidence="1 2">
    <name type="scientific">Hymenolepis diminuta</name>
    <name type="common">Rat tapeworm</name>
    <dbReference type="NCBI Taxonomy" id="6216"/>
    <lineage>
        <taxon>Eukaryota</taxon>
        <taxon>Metazoa</taxon>
        <taxon>Spiralia</taxon>
        <taxon>Lophotrochozoa</taxon>
        <taxon>Platyhelminthes</taxon>
        <taxon>Cestoda</taxon>
        <taxon>Eucestoda</taxon>
        <taxon>Cyclophyllidea</taxon>
        <taxon>Hymenolepididae</taxon>
        <taxon>Hymenolepis</taxon>
    </lineage>
</organism>
<evidence type="ECO:0000313" key="1">
    <source>
        <dbReference type="EMBL" id="VUZ54733.1"/>
    </source>
</evidence>
<dbReference type="Pfam" id="PF14825">
    <property type="entry name" value="CFAP77"/>
    <property type="match status" value="1"/>
</dbReference>
<reference evidence="1 2" key="1">
    <citation type="submission" date="2019-07" db="EMBL/GenBank/DDBJ databases">
        <authorList>
            <person name="Jastrzebski P J."/>
            <person name="Paukszto L."/>
            <person name="Jastrzebski P J."/>
        </authorList>
    </citation>
    <scope>NUCLEOTIDE SEQUENCE [LARGE SCALE GENOMIC DNA]</scope>
    <source>
        <strain evidence="1 2">WMS-il1</strain>
    </source>
</reference>
<protein>
    <submittedName>
        <fullName evidence="1">Uncharacterized protein</fullName>
    </submittedName>
</protein>
<accession>A0A564Z6S6</accession>
<dbReference type="AlphaFoldDB" id="A0A564Z6S6"/>
<dbReference type="EMBL" id="CABIJS010000666">
    <property type="protein sequence ID" value="VUZ54733.1"/>
    <property type="molecule type" value="Genomic_DNA"/>
</dbReference>
<sequence length="135" mass="15955">MNMDSARAGIHKMSELTKFRKERDYHHKHVQRSKEKIDFPVEMTFGMRRPTSPADCLLSFYYKREFDRKAIEANLANMANLVKVKSKSPRLYDTLKSTHSVTPLSQSKPEPKLWTMKRFHSQPSRISTHWSEEEN</sequence>
<keyword evidence="2" id="KW-1185">Reference proteome</keyword>
<name>A0A564Z6S6_HYMDI</name>
<feature type="non-terminal residue" evidence="1">
    <location>
        <position position="135"/>
    </location>
</feature>
<dbReference type="Proteomes" id="UP000321570">
    <property type="component" value="Unassembled WGS sequence"/>
</dbReference>
<evidence type="ECO:0000313" key="2">
    <source>
        <dbReference type="Proteomes" id="UP000321570"/>
    </source>
</evidence>